<feature type="non-terminal residue" evidence="1">
    <location>
        <position position="54"/>
    </location>
</feature>
<gene>
    <name evidence="1" type="primary">ORF50934</name>
</gene>
<dbReference type="EMBL" id="HACG01017333">
    <property type="protein sequence ID" value="CEK64198.1"/>
    <property type="molecule type" value="Transcribed_RNA"/>
</dbReference>
<sequence>MFFKWEGDTYNSVDQVKDKKSCTALSLNRPVIRFNIKIDSVLPGPAREQRIVIL</sequence>
<reference evidence="1" key="1">
    <citation type="submission" date="2014-12" db="EMBL/GenBank/DDBJ databases">
        <title>Insight into the proteome of Arion vulgaris.</title>
        <authorList>
            <person name="Aradska J."/>
            <person name="Bulat T."/>
            <person name="Smidak R."/>
            <person name="Sarate P."/>
            <person name="Gangsoo J."/>
            <person name="Sialana F."/>
            <person name="Bilban M."/>
            <person name="Lubec G."/>
        </authorList>
    </citation>
    <scope>NUCLEOTIDE SEQUENCE</scope>
    <source>
        <tissue evidence="1">Skin</tissue>
    </source>
</reference>
<organism evidence="1">
    <name type="scientific">Arion vulgaris</name>
    <dbReference type="NCBI Taxonomy" id="1028688"/>
    <lineage>
        <taxon>Eukaryota</taxon>
        <taxon>Metazoa</taxon>
        <taxon>Spiralia</taxon>
        <taxon>Lophotrochozoa</taxon>
        <taxon>Mollusca</taxon>
        <taxon>Gastropoda</taxon>
        <taxon>Heterobranchia</taxon>
        <taxon>Euthyneura</taxon>
        <taxon>Panpulmonata</taxon>
        <taxon>Eupulmonata</taxon>
        <taxon>Stylommatophora</taxon>
        <taxon>Helicina</taxon>
        <taxon>Arionoidea</taxon>
        <taxon>Arionidae</taxon>
        <taxon>Arion</taxon>
    </lineage>
</organism>
<name>A0A0B6Z6N8_9EUPU</name>
<accession>A0A0B6Z6N8</accession>
<dbReference type="AlphaFoldDB" id="A0A0B6Z6N8"/>
<protein>
    <submittedName>
        <fullName evidence="1">Uncharacterized protein</fullName>
    </submittedName>
</protein>
<proteinExistence type="predicted"/>
<evidence type="ECO:0000313" key="1">
    <source>
        <dbReference type="EMBL" id="CEK64198.1"/>
    </source>
</evidence>